<evidence type="ECO:0000256" key="5">
    <source>
        <dbReference type="ARBA" id="ARBA00022942"/>
    </source>
</evidence>
<reference evidence="12 13" key="1">
    <citation type="submission" date="2024-08" db="EMBL/GenBank/DDBJ databases">
        <title>Gnathostoma spinigerum genome.</title>
        <authorList>
            <person name="Gonzalez-Bertolin B."/>
            <person name="Monzon S."/>
            <person name="Zaballos A."/>
            <person name="Jimenez P."/>
            <person name="Dekumyoy P."/>
            <person name="Varona S."/>
            <person name="Cuesta I."/>
            <person name="Sumanam S."/>
            <person name="Adisakwattana P."/>
            <person name="Gasser R.B."/>
            <person name="Hernandez-Gonzalez A."/>
            <person name="Young N.D."/>
            <person name="Perteguer M.J."/>
        </authorList>
    </citation>
    <scope>NUCLEOTIDE SEQUENCE [LARGE SCALE GENOMIC DNA]</scope>
    <source>
        <strain evidence="12">AL3</strain>
        <tissue evidence="12">Liver</tissue>
    </source>
</reference>
<feature type="region of interest" description="Disordered" evidence="9">
    <location>
        <begin position="360"/>
        <end position="399"/>
    </location>
</feature>
<feature type="domain" description="Pru" evidence="11">
    <location>
        <begin position="13"/>
        <end position="132"/>
    </location>
</feature>
<dbReference type="Gene3D" id="1.10.2020.20">
    <property type="match status" value="1"/>
</dbReference>
<organism evidence="12 13">
    <name type="scientific">Gnathostoma spinigerum</name>
    <dbReference type="NCBI Taxonomy" id="75299"/>
    <lineage>
        <taxon>Eukaryota</taxon>
        <taxon>Metazoa</taxon>
        <taxon>Ecdysozoa</taxon>
        <taxon>Nematoda</taxon>
        <taxon>Chromadorea</taxon>
        <taxon>Rhabditida</taxon>
        <taxon>Spirurina</taxon>
        <taxon>Gnathostomatomorpha</taxon>
        <taxon>Gnathostomatoidea</taxon>
        <taxon>Gnathostomatidae</taxon>
        <taxon>Gnathostoma</taxon>
    </lineage>
</organism>
<dbReference type="Gene3D" id="2.30.29.70">
    <property type="entry name" value="Proteasomal ubiquitin receptor Rpn13/ADRM1"/>
    <property type="match status" value="1"/>
</dbReference>
<dbReference type="GO" id="GO:0005737">
    <property type="term" value="C:cytoplasm"/>
    <property type="evidence" value="ECO:0007669"/>
    <property type="project" value="UniProtKB-SubCell"/>
</dbReference>
<dbReference type="PROSITE" id="PS51917">
    <property type="entry name" value="PRU"/>
    <property type="match status" value="1"/>
</dbReference>
<keyword evidence="13" id="KW-1185">Reference proteome</keyword>
<dbReference type="InterPro" id="IPR006773">
    <property type="entry name" value="Rpn13/ADRM1"/>
</dbReference>
<comment type="caution">
    <text evidence="12">The sequence shown here is derived from an EMBL/GenBank/DDBJ whole genome shotgun (WGS) entry which is preliminary data.</text>
</comment>
<dbReference type="PROSITE" id="PS51916">
    <property type="entry name" value="DEUBAD"/>
    <property type="match status" value="1"/>
</dbReference>
<sequence length="399" mass="43571">MSVMFANASTNQGTGGYLLGFKAGRMRLQSGSTADKRKVVADKTKGLVFIQQSSDQLMHFCWKNRQENSVDEDLIIFPGDTEFIRVKECTDGRVYMLKFKTNDERRLFWMQEGKTDKDEEYCKKVNELLNNPPSARAGGRGNTERGGSVSQFGSLAGLSGSSTDADIGRALGSLNQAQFMQLLSIMNHSGAGRGSSNAASLLPQLSLVSERNQSGTESATASAQVSTPSNTPANGTVTENAASSNAVQLSELNDIIASITPDGRKNNPVELSDVLTGDNVLETVRNHEDRLLPHLPNQEPVIQNREELEQTVRAPQYRQAVDIFGQAFRMGQLSPVFQQFGIPPDVSSVAQSGEFLKFAEKLTEAEQNEGKKTEEGSSGTQKQNKSSKLVYFSNKFHES</sequence>
<keyword evidence="6" id="KW-0539">Nucleus</keyword>
<dbReference type="GO" id="GO:0005634">
    <property type="term" value="C:nucleus"/>
    <property type="evidence" value="ECO:0007669"/>
    <property type="project" value="UniProtKB-SubCell"/>
</dbReference>
<protein>
    <recommendedName>
        <fullName evidence="8">Proteasomal ubiquitin receptor ADRM1 homolog</fullName>
    </recommendedName>
</protein>
<evidence type="ECO:0000256" key="4">
    <source>
        <dbReference type="ARBA" id="ARBA00022490"/>
    </source>
</evidence>
<dbReference type="AlphaFoldDB" id="A0ABD6EPB3"/>
<dbReference type="Pfam" id="PF16550">
    <property type="entry name" value="RPN13_C"/>
    <property type="match status" value="1"/>
</dbReference>
<evidence type="ECO:0000256" key="2">
    <source>
        <dbReference type="ARBA" id="ARBA00004496"/>
    </source>
</evidence>
<feature type="compositionally biased region" description="Polar residues" evidence="9">
    <location>
        <begin position="376"/>
        <end position="387"/>
    </location>
</feature>
<evidence type="ECO:0000256" key="7">
    <source>
        <dbReference type="ARBA" id="ARBA00054744"/>
    </source>
</evidence>
<keyword evidence="4" id="KW-0963">Cytoplasm</keyword>
<dbReference type="InterPro" id="IPR044867">
    <property type="entry name" value="DEUBAD_dom"/>
</dbReference>
<evidence type="ECO:0000256" key="8">
    <source>
        <dbReference type="ARBA" id="ARBA00070663"/>
    </source>
</evidence>
<feature type="domain" description="DEUBAD" evidence="10">
    <location>
        <begin position="261"/>
        <end position="372"/>
    </location>
</feature>
<dbReference type="CDD" id="cd13314">
    <property type="entry name" value="PH_Rpn13"/>
    <property type="match status" value="1"/>
</dbReference>
<keyword evidence="5" id="KW-0647">Proteasome</keyword>
<proteinExistence type="inferred from homology"/>
<evidence type="ECO:0000313" key="12">
    <source>
        <dbReference type="EMBL" id="MFH4981027.1"/>
    </source>
</evidence>
<feature type="region of interest" description="Disordered" evidence="9">
    <location>
        <begin position="210"/>
        <end position="238"/>
    </location>
</feature>
<feature type="region of interest" description="Disordered" evidence="9">
    <location>
        <begin position="130"/>
        <end position="155"/>
    </location>
</feature>
<comment type="subcellular location">
    <subcellularLocation>
        <location evidence="2">Cytoplasm</location>
    </subcellularLocation>
    <subcellularLocation>
        <location evidence="1">Nucleus</location>
    </subcellularLocation>
</comment>
<dbReference type="PANTHER" id="PTHR12225:SF0">
    <property type="entry name" value="PROTEASOMAL UBIQUITIN RECEPTOR ADRM1"/>
    <property type="match status" value="1"/>
</dbReference>
<accession>A0ABD6EPB3</accession>
<evidence type="ECO:0000256" key="9">
    <source>
        <dbReference type="SAM" id="MobiDB-lite"/>
    </source>
</evidence>
<dbReference type="InterPro" id="IPR038108">
    <property type="entry name" value="RPN13_DEUBAD_sf"/>
</dbReference>
<dbReference type="InterPro" id="IPR044868">
    <property type="entry name" value="Rpn13/ADRM1_Pru"/>
</dbReference>
<dbReference type="InterPro" id="IPR032368">
    <property type="entry name" value="RPN13_DEUBAD"/>
</dbReference>
<evidence type="ECO:0000256" key="1">
    <source>
        <dbReference type="ARBA" id="ARBA00004123"/>
    </source>
</evidence>
<dbReference type="Pfam" id="PF04683">
    <property type="entry name" value="Rpn13_ADRM1_Pru"/>
    <property type="match status" value="1"/>
</dbReference>
<dbReference type="InterPro" id="IPR038633">
    <property type="entry name" value="Rpn13/ADRM1_Pru_sf"/>
</dbReference>
<comment type="similarity">
    <text evidence="3">Belongs to the ADRM1 family.</text>
</comment>
<evidence type="ECO:0000259" key="11">
    <source>
        <dbReference type="PROSITE" id="PS51917"/>
    </source>
</evidence>
<dbReference type="FunFam" id="2.30.29.70:FF:000001">
    <property type="entry name" value="Proteasomal ubiquitin receptor ADRM1"/>
    <property type="match status" value="1"/>
</dbReference>
<gene>
    <name evidence="12" type="ORF">AB6A40_007736</name>
</gene>
<feature type="compositionally biased region" description="Basic and acidic residues" evidence="9">
    <location>
        <begin position="360"/>
        <end position="375"/>
    </location>
</feature>
<name>A0ABD6EPB3_9BILA</name>
<dbReference type="GO" id="GO:0000502">
    <property type="term" value="C:proteasome complex"/>
    <property type="evidence" value="ECO:0007669"/>
    <property type="project" value="UniProtKB-KW"/>
</dbReference>
<evidence type="ECO:0000313" key="13">
    <source>
        <dbReference type="Proteomes" id="UP001608902"/>
    </source>
</evidence>
<dbReference type="EMBL" id="JBGFUD010006496">
    <property type="protein sequence ID" value="MFH4981027.1"/>
    <property type="molecule type" value="Genomic_DNA"/>
</dbReference>
<evidence type="ECO:0000259" key="10">
    <source>
        <dbReference type="PROSITE" id="PS51916"/>
    </source>
</evidence>
<dbReference type="PANTHER" id="PTHR12225">
    <property type="entry name" value="ADHESION REGULATING MOLECULE 1 110 KDA CELL MEMBRANE GLYCOPROTEIN"/>
    <property type="match status" value="1"/>
</dbReference>
<evidence type="ECO:0000256" key="3">
    <source>
        <dbReference type="ARBA" id="ARBA00009216"/>
    </source>
</evidence>
<comment type="function">
    <text evidence="7">May function as a proteasomal ubiquitin receptor. May promote the deubiquitinating activity associated with the 26S proteasome.</text>
</comment>
<dbReference type="Proteomes" id="UP001608902">
    <property type="component" value="Unassembled WGS sequence"/>
</dbReference>
<evidence type="ECO:0000256" key="6">
    <source>
        <dbReference type="ARBA" id="ARBA00023242"/>
    </source>
</evidence>